<dbReference type="AlphaFoldDB" id="A0A1U7IY93"/>
<name>A0A1U7IY93_9CYAN</name>
<organism evidence="1 2">
    <name type="scientific">Phormidium tenue NIES-30</name>
    <dbReference type="NCBI Taxonomy" id="549789"/>
    <lineage>
        <taxon>Bacteria</taxon>
        <taxon>Bacillati</taxon>
        <taxon>Cyanobacteriota</taxon>
        <taxon>Cyanophyceae</taxon>
        <taxon>Oscillatoriophycideae</taxon>
        <taxon>Oscillatoriales</taxon>
        <taxon>Oscillatoriaceae</taxon>
        <taxon>Phormidium</taxon>
    </lineage>
</organism>
<dbReference type="EMBL" id="MRCG01000033">
    <property type="protein sequence ID" value="OKH43460.1"/>
    <property type="molecule type" value="Genomic_DNA"/>
</dbReference>
<sequence>MASSKNNQLANGNNGPEIIDGQIIDITPQLSSPGRGSGVQLAPRNAMRSNVQDGGWFDATSGKRKPIFVITPSTDPWSVFPVLRAALSCFKNHPLQTMGGAFISVWGGLFVLSAGLNVLQGSAVKAGGDIWNPVVAGTNFGAMLVVPTQSIAGSAHKVLTGEERVGQPIETRPYTRAVKVGE</sequence>
<protein>
    <submittedName>
        <fullName evidence="1">Uncharacterized protein</fullName>
    </submittedName>
</protein>
<comment type="caution">
    <text evidence="1">The sequence shown here is derived from an EMBL/GenBank/DDBJ whole genome shotgun (WGS) entry which is preliminary data.</text>
</comment>
<reference evidence="1 2" key="1">
    <citation type="submission" date="2016-11" db="EMBL/GenBank/DDBJ databases">
        <title>Draft Genome Sequences of Nine Cyanobacterial Strains from Diverse Habitats.</title>
        <authorList>
            <person name="Zhu T."/>
            <person name="Hou S."/>
            <person name="Lu X."/>
            <person name="Hess W.R."/>
        </authorList>
    </citation>
    <scope>NUCLEOTIDE SEQUENCE [LARGE SCALE GENOMIC DNA]</scope>
    <source>
        <strain evidence="1 2">NIES-30</strain>
    </source>
</reference>
<proteinExistence type="predicted"/>
<dbReference type="Proteomes" id="UP000185557">
    <property type="component" value="Unassembled WGS sequence"/>
</dbReference>
<dbReference type="STRING" id="549789.NIES30_24940"/>
<dbReference type="RefSeq" id="WP_073611164.1">
    <property type="nucleotide sequence ID" value="NZ_MRCG01000033.1"/>
</dbReference>
<dbReference type="OrthoDB" id="583038at2"/>
<evidence type="ECO:0000313" key="1">
    <source>
        <dbReference type="EMBL" id="OKH43460.1"/>
    </source>
</evidence>
<keyword evidence="2" id="KW-1185">Reference proteome</keyword>
<evidence type="ECO:0000313" key="2">
    <source>
        <dbReference type="Proteomes" id="UP000185557"/>
    </source>
</evidence>
<gene>
    <name evidence="1" type="ORF">NIES30_24940</name>
</gene>
<accession>A0A1U7IY93</accession>